<dbReference type="PANTHER" id="PTHR11264:SF0">
    <property type="entry name" value="URACIL-DNA GLYCOSYLASE"/>
    <property type="match status" value="1"/>
</dbReference>
<dbReference type="PANTHER" id="PTHR11264">
    <property type="entry name" value="URACIL-DNA GLYCOSYLASE"/>
    <property type="match status" value="1"/>
</dbReference>
<dbReference type="InterPro" id="IPR036895">
    <property type="entry name" value="Uracil-DNA_glycosylase-like_sf"/>
</dbReference>
<dbReference type="NCBIfam" id="TIGR00628">
    <property type="entry name" value="ung"/>
    <property type="match status" value="1"/>
</dbReference>
<feature type="active site" description="Proton acceptor" evidence="9 10">
    <location>
        <position position="65"/>
    </location>
</feature>
<comment type="caution">
    <text evidence="13">The sequence shown here is derived from an EMBL/GenBank/DDBJ whole genome shotgun (WGS) entry which is preliminary data.</text>
</comment>
<dbReference type="EMBL" id="JAKZGS010000001">
    <property type="protein sequence ID" value="MCH7396589.1"/>
    <property type="molecule type" value="Genomic_DNA"/>
</dbReference>
<dbReference type="NCBIfam" id="NF003588">
    <property type="entry name" value="PRK05254.1-1"/>
    <property type="match status" value="1"/>
</dbReference>
<dbReference type="SUPFAM" id="SSF52141">
    <property type="entry name" value="Uracil-DNA glycosylase-like"/>
    <property type="match status" value="1"/>
</dbReference>
<dbReference type="InterPro" id="IPR002043">
    <property type="entry name" value="UDG_fam1"/>
</dbReference>
<evidence type="ECO:0000256" key="5">
    <source>
        <dbReference type="ARBA" id="ARBA00018429"/>
    </source>
</evidence>
<dbReference type="SMART" id="SM00986">
    <property type="entry name" value="UDG"/>
    <property type="match status" value="1"/>
</dbReference>
<evidence type="ECO:0000256" key="11">
    <source>
        <dbReference type="RuleBase" id="RU003780"/>
    </source>
</evidence>
<dbReference type="Gene3D" id="3.40.470.10">
    <property type="entry name" value="Uracil-DNA glycosylase-like domain"/>
    <property type="match status" value="1"/>
</dbReference>
<dbReference type="HAMAP" id="MF_00148">
    <property type="entry name" value="UDG"/>
    <property type="match status" value="1"/>
</dbReference>
<dbReference type="EC" id="3.2.2.27" evidence="4 9"/>
<evidence type="ECO:0000313" key="14">
    <source>
        <dbReference type="Proteomes" id="UP001165488"/>
    </source>
</evidence>
<comment type="subcellular location">
    <subcellularLocation>
        <location evidence="9">Cytoplasm</location>
    </subcellularLocation>
</comment>
<dbReference type="Pfam" id="PF03167">
    <property type="entry name" value="UDG"/>
    <property type="match status" value="1"/>
</dbReference>
<sequence>MDVKIEESWKSVLKKEFEKPYFEELINFVKNEYANHEIFPKGGEIFNAFAHCPFDKVKVVILGQDPYHGPGQAHGLSFSVREGVPFPPSLLNIFKEINKDLDQSMPSNGNLTRWADQGVLLLNATLTVRAHEAGSHQKKGWEDFTDAVIKEIAAQKSNVVFMLWGAYAQKKASFIDETNHLKLHAPHPSPLSAHRGFLGCGHFSKTNQYLKEKGLEEIKW</sequence>
<evidence type="ECO:0000256" key="10">
    <source>
        <dbReference type="PROSITE-ProRule" id="PRU10072"/>
    </source>
</evidence>
<dbReference type="CDD" id="cd10027">
    <property type="entry name" value="UDG-F1-like"/>
    <property type="match status" value="1"/>
</dbReference>
<dbReference type="PROSITE" id="PS00130">
    <property type="entry name" value="U_DNA_GLYCOSYLASE"/>
    <property type="match status" value="1"/>
</dbReference>
<dbReference type="InterPro" id="IPR018085">
    <property type="entry name" value="Ura-DNA_Glyclase_AS"/>
</dbReference>
<accession>A0ABS9UIZ9</accession>
<evidence type="ECO:0000256" key="3">
    <source>
        <dbReference type="ARBA" id="ARBA00008184"/>
    </source>
</evidence>
<dbReference type="SMART" id="SM00987">
    <property type="entry name" value="UreE_C"/>
    <property type="match status" value="1"/>
</dbReference>
<dbReference type="Proteomes" id="UP001165488">
    <property type="component" value="Unassembled WGS sequence"/>
</dbReference>
<dbReference type="NCBIfam" id="NF003589">
    <property type="entry name" value="PRK05254.1-2"/>
    <property type="match status" value="1"/>
</dbReference>
<dbReference type="GO" id="GO:0004844">
    <property type="term" value="F:uracil DNA N-glycosylase activity"/>
    <property type="evidence" value="ECO:0007669"/>
    <property type="project" value="UniProtKB-EC"/>
</dbReference>
<dbReference type="InterPro" id="IPR005122">
    <property type="entry name" value="Uracil-DNA_glycosylase-like"/>
</dbReference>
<reference evidence="13" key="1">
    <citation type="submission" date="2022-03" db="EMBL/GenBank/DDBJ databases">
        <title>De novo assembled genomes of Belliella spp. (Cyclobacteriaceae) strains.</title>
        <authorList>
            <person name="Szabo A."/>
            <person name="Korponai K."/>
            <person name="Felfoldi T."/>
        </authorList>
    </citation>
    <scope>NUCLEOTIDE SEQUENCE</scope>
    <source>
        <strain evidence="13">DSM 107340</strain>
    </source>
</reference>
<keyword evidence="6 9" id="KW-0227">DNA damage</keyword>
<proteinExistence type="inferred from homology"/>
<keyword evidence="8 9" id="KW-0234">DNA repair</keyword>
<dbReference type="NCBIfam" id="NF003591">
    <property type="entry name" value="PRK05254.1-4"/>
    <property type="match status" value="1"/>
</dbReference>
<dbReference type="RefSeq" id="WP_241273110.1">
    <property type="nucleotide sequence ID" value="NZ_JAKZGS010000001.1"/>
</dbReference>
<keyword evidence="7 9" id="KW-0378">Hydrolase</keyword>
<evidence type="ECO:0000256" key="2">
    <source>
        <dbReference type="ARBA" id="ARBA00002631"/>
    </source>
</evidence>
<evidence type="ECO:0000259" key="12">
    <source>
        <dbReference type="SMART" id="SM00986"/>
    </source>
</evidence>
<feature type="domain" description="Uracil-DNA glycosylase-like" evidence="12">
    <location>
        <begin position="50"/>
        <end position="210"/>
    </location>
</feature>
<organism evidence="13 14">
    <name type="scientific">Belliella calami</name>
    <dbReference type="NCBI Taxonomy" id="2923436"/>
    <lineage>
        <taxon>Bacteria</taxon>
        <taxon>Pseudomonadati</taxon>
        <taxon>Bacteroidota</taxon>
        <taxon>Cytophagia</taxon>
        <taxon>Cytophagales</taxon>
        <taxon>Cyclobacteriaceae</taxon>
        <taxon>Belliella</taxon>
    </lineage>
</organism>
<comment type="catalytic activity">
    <reaction evidence="1 9 11">
        <text>Hydrolyzes single-stranded DNA or mismatched double-stranded DNA and polynucleotides, releasing free uracil.</text>
        <dbReference type="EC" id="3.2.2.27"/>
    </reaction>
</comment>
<evidence type="ECO:0000256" key="4">
    <source>
        <dbReference type="ARBA" id="ARBA00012030"/>
    </source>
</evidence>
<name>A0ABS9UIZ9_9BACT</name>
<evidence type="ECO:0000313" key="13">
    <source>
        <dbReference type="EMBL" id="MCH7396589.1"/>
    </source>
</evidence>
<comment type="function">
    <text evidence="2 9 11">Excises uracil residues from the DNA which can arise as a result of misincorporation of dUMP residues by DNA polymerase or due to deamination of cytosine.</text>
</comment>
<evidence type="ECO:0000256" key="6">
    <source>
        <dbReference type="ARBA" id="ARBA00022763"/>
    </source>
</evidence>
<dbReference type="NCBIfam" id="NF003592">
    <property type="entry name" value="PRK05254.1-5"/>
    <property type="match status" value="1"/>
</dbReference>
<keyword evidence="9" id="KW-0963">Cytoplasm</keyword>
<gene>
    <name evidence="9 13" type="primary">ung</name>
    <name evidence="13" type="ORF">MM236_01255</name>
</gene>
<comment type="similarity">
    <text evidence="3 9 11">Belongs to the uracil-DNA glycosylase (UDG) superfamily. UNG family.</text>
</comment>
<evidence type="ECO:0000256" key="1">
    <source>
        <dbReference type="ARBA" id="ARBA00001400"/>
    </source>
</evidence>
<protein>
    <recommendedName>
        <fullName evidence="5 9">Uracil-DNA glycosylase</fullName>
        <shortName evidence="9">UDG</shortName>
        <ecNumber evidence="4 9">3.2.2.27</ecNumber>
    </recommendedName>
</protein>
<keyword evidence="14" id="KW-1185">Reference proteome</keyword>
<keyword evidence="13" id="KW-0326">Glycosidase</keyword>
<evidence type="ECO:0000256" key="9">
    <source>
        <dbReference type="HAMAP-Rule" id="MF_00148"/>
    </source>
</evidence>
<evidence type="ECO:0000256" key="8">
    <source>
        <dbReference type="ARBA" id="ARBA00023204"/>
    </source>
</evidence>
<evidence type="ECO:0000256" key="7">
    <source>
        <dbReference type="ARBA" id="ARBA00022801"/>
    </source>
</evidence>